<sequence length="58" mass="6748">MVQVVKMQPKEVICRKCETLLSYDATDVREETHTDYTGGRDTYRMITCPICHNKIVVK</sequence>
<evidence type="ECO:0000313" key="2">
    <source>
        <dbReference type="Proteomes" id="UP000012999"/>
    </source>
</evidence>
<keyword evidence="2" id="KW-1185">Reference proteome</keyword>
<evidence type="ECO:0000313" key="1">
    <source>
        <dbReference type="EMBL" id="AGJ71556.1"/>
    </source>
</evidence>
<dbReference type="KEGG" id="vg:16205090"/>
<gene>
    <name evidence="1" type="ORF">Lw1_gp149</name>
</gene>
<dbReference type="EMBL" id="KC801932">
    <property type="protein sequence ID" value="AGJ71556.1"/>
    <property type="molecule type" value="Genomic_DNA"/>
</dbReference>
<reference evidence="1" key="1">
    <citation type="submission" date="2013-03" db="EMBL/GenBank/DDBJ databases">
        <authorList>
            <person name="Kushkina A.I."/>
            <person name="Tovkach F.I."/>
            <person name="Comeau A.M."/>
            <person name="Kostetskii I.E."/>
            <person name="Lisovskiy I."/>
            <person name="Ostapchuk A.M."/>
            <person name="Voychuk S.I."/>
            <person name="Gorb T.Y."/>
            <person name="Romanyuk L.V."/>
        </authorList>
    </citation>
    <scope>NUCLEOTIDE SEQUENCE [LARGE SCALE GENOMIC DNA]</scope>
</reference>
<dbReference type="Proteomes" id="UP000012999">
    <property type="component" value="Segment"/>
</dbReference>
<organism evidence="1 2">
    <name type="scientific">Escherichia phage Lw1</name>
    <dbReference type="NCBI Taxonomy" id="1307804"/>
    <lineage>
        <taxon>Viruses</taxon>
        <taxon>Duplodnaviria</taxon>
        <taxon>Heunggongvirae</taxon>
        <taxon>Uroviricota</taxon>
        <taxon>Caudoviricetes</taxon>
        <taxon>Pantevenvirales</taxon>
        <taxon>Straboviridae</taxon>
        <taxon>Pseudotevenvirus</taxon>
        <taxon>Pseudotevenvirus lw1</taxon>
    </lineage>
</organism>
<dbReference type="GeneID" id="16205090"/>
<proteinExistence type="predicted"/>
<dbReference type="RefSeq" id="YP_008060671.1">
    <property type="nucleotide sequence ID" value="NC_021344.2"/>
</dbReference>
<name>M9UXU5_9CAUD</name>
<accession>M9UXU5</accession>
<protein>
    <submittedName>
        <fullName evidence="1">Uncharacterized protein</fullName>
    </submittedName>
</protein>